<accession>A0AAD8TQR2</accession>
<comment type="caution">
    <text evidence="2">The sequence shown here is derived from an EMBL/GenBank/DDBJ whole genome shotgun (WGS) entry which is preliminary data.</text>
</comment>
<dbReference type="EMBL" id="JAUUTY010000002">
    <property type="protein sequence ID" value="KAK1687055.1"/>
    <property type="molecule type" value="Genomic_DNA"/>
</dbReference>
<keyword evidence="3" id="KW-1185">Reference proteome</keyword>
<organism evidence="2 3">
    <name type="scientific">Lolium multiflorum</name>
    <name type="common">Italian ryegrass</name>
    <name type="synonym">Lolium perenne subsp. multiflorum</name>
    <dbReference type="NCBI Taxonomy" id="4521"/>
    <lineage>
        <taxon>Eukaryota</taxon>
        <taxon>Viridiplantae</taxon>
        <taxon>Streptophyta</taxon>
        <taxon>Embryophyta</taxon>
        <taxon>Tracheophyta</taxon>
        <taxon>Spermatophyta</taxon>
        <taxon>Magnoliopsida</taxon>
        <taxon>Liliopsida</taxon>
        <taxon>Poales</taxon>
        <taxon>Poaceae</taxon>
        <taxon>BOP clade</taxon>
        <taxon>Pooideae</taxon>
        <taxon>Poodae</taxon>
        <taxon>Poeae</taxon>
        <taxon>Poeae Chloroplast Group 2 (Poeae type)</taxon>
        <taxon>Loliodinae</taxon>
        <taxon>Loliinae</taxon>
        <taxon>Lolium</taxon>
    </lineage>
</organism>
<protein>
    <submittedName>
        <fullName evidence="2">Uncharacterized protein</fullName>
    </submittedName>
</protein>
<evidence type="ECO:0000313" key="3">
    <source>
        <dbReference type="Proteomes" id="UP001231189"/>
    </source>
</evidence>
<reference evidence="2" key="1">
    <citation type="submission" date="2023-07" db="EMBL/GenBank/DDBJ databases">
        <title>A chromosome-level genome assembly of Lolium multiflorum.</title>
        <authorList>
            <person name="Chen Y."/>
            <person name="Copetti D."/>
            <person name="Kolliker R."/>
            <person name="Studer B."/>
        </authorList>
    </citation>
    <scope>NUCLEOTIDE SEQUENCE</scope>
    <source>
        <strain evidence="2">02402/16</strain>
        <tissue evidence="2">Leaf</tissue>
    </source>
</reference>
<feature type="compositionally biased region" description="Basic residues" evidence="1">
    <location>
        <begin position="7"/>
        <end position="17"/>
    </location>
</feature>
<dbReference type="AlphaFoldDB" id="A0AAD8TQR2"/>
<name>A0AAD8TQR2_LOLMU</name>
<proteinExistence type="predicted"/>
<feature type="region of interest" description="Disordered" evidence="1">
    <location>
        <begin position="1"/>
        <end position="35"/>
    </location>
</feature>
<sequence>MTVRQDSHRHRRGIGSRHRADALRSSLDEEENDAAREARHTVMAWHNSLTMVVTGMWEKAKRPRHR</sequence>
<dbReference type="Proteomes" id="UP001231189">
    <property type="component" value="Unassembled WGS sequence"/>
</dbReference>
<evidence type="ECO:0000256" key="1">
    <source>
        <dbReference type="SAM" id="MobiDB-lite"/>
    </source>
</evidence>
<gene>
    <name evidence="2" type="ORF">QYE76_047903</name>
</gene>
<evidence type="ECO:0000313" key="2">
    <source>
        <dbReference type="EMBL" id="KAK1687055.1"/>
    </source>
</evidence>